<feature type="transmembrane region" description="Helical" evidence="2">
    <location>
        <begin position="413"/>
        <end position="440"/>
    </location>
</feature>
<dbReference type="VEuPathDB" id="AmoebaDB:NF0109960"/>
<comment type="caution">
    <text evidence="4">The sequence shown here is derived from an EMBL/GenBank/DDBJ whole genome shotgun (WGS) entry which is preliminary data.</text>
</comment>
<keyword evidence="5" id="KW-1185">Reference proteome</keyword>
<dbReference type="CDD" id="cd07302">
    <property type="entry name" value="CHD"/>
    <property type="match status" value="1"/>
</dbReference>
<dbReference type="GeneID" id="68108842"/>
<dbReference type="OMA" id="WISEPPF"/>
<evidence type="ECO:0000313" key="4">
    <source>
        <dbReference type="EMBL" id="KAF0979281.1"/>
    </source>
</evidence>
<dbReference type="Gene3D" id="3.30.70.1230">
    <property type="entry name" value="Nucleotide cyclase"/>
    <property type="match status" value="1"/>
</dbReference>
<gene>
    <name evidence="4" type="ORF">FDP41_001624</name>
</gene>
<dbReference type="EMBL" id="VFQX01000027">
    <property type="protein sequence ID" value="KAF0979281.1"/>
    <property type="molecule type" value="Genomic_DNA"/>
</dbReference>
<evidence type="ECO:0000313" key="5">
    <source>
        <dbReference type="Proteomes" id="UP000444721"/>
    </source>
</evidence>
<reference evidence="4 5" key="1">
    <citation type="journal article" date="2019" name="Sci. Rep.">
        <title>Nanopore sequencing improves the draft genome of the human pathogenic amoeba Naegleria fowleri.</title>
        <authorList>
            <person name="Liechti N."/>
            <person name="Schurch N."/>
            <person name="Bruggmann R."/>
            <person name="Wittwer M."/>
        </authorList>
    </citation>
    <scope>NUCLEOTIDE SEQUENCE [LARGE SCALE GENOMIC DNA]</scope>
    <source>
        <strain evidence="4 5">ATCC 30894</strain>
    </source>
</reference>
<keyword evidence="2" id="KW-1133">Transmembrane helix</keyword>
<feature type="region of interest" description="Disordered" evidence="1">
    <location>
        <begin position="1"/>
        <end position="21"/>
    </location>
</feature>
<organism evidence="4 5">
    <name type="scientific">Naegleria fowleri</name>
    <name type="common">Brain eating amoeba</name>
    <dbReference type="NCBI Taxonomy" id="5763"/>
    <lineage>
        <taxon>Eukaryota</taxon>
        <taxon>Discoba</taxon>
        <taxon>Heterolobosea</taxon>
        <taxon>Tetramitia</taxon>
        <taxon>Eutetramitia</taxon>
        <taxon>Vahlkampfiidae</taxon>
        <taxon>Naegleria</taxon>
    </lineage>
</organism>
<dbReference type="InterPro" id="IPR029787">
    <property type="entry name" value="Nucleotide_cyclase"/>
</dbReference>
<dbReference type="GO" id="GO:0022857">
    <property type="term" value="F:transmembrane transporter activity"/>
    <property type="evidence" value="ECO:0007669"/>
    <property type="project" value="InterPro"/>
</dbReference>
<feature type="compositionally biased region" description="Polar residues" evidence="1">
    <location>
        <begin position="863"/>
        <end position="877"/>
    </location>
</feature>
<dbReference type="RefSeq" id="XP_044563994.1">
    <property type="nucleotide sequence ID" value="XM_044704729.1"/>
</dbReference>
<feature type="compositionally biased region" description="Polar residues" evidence="1">
    <location>
        <begin position="815"/>
        <end position="824"/>
    </location>
</feature>
<feature type="region of interest" description="Disordered" evidence="1">
    <location>
        <begin position="806"/>
        <end position="898"/>
    </location>
</feature>
<dbReference type="InterPro" id="IPR007210">
    <property type="entry name" value="ABC_Gly_betaine_transp_sub-bd"/>
</dbReference>
<evidence type="ECO:0000259" key="3">
    <source>
        <dbReference type="PROSITE" id="PS50125"/>
    </source>
</evidence>
<dbReference type="Gene3D" id="3.40.190.10">
    <property type="entry name" value="Periplasmic binding protein-like II"/>
    <property type="match status" value="1"/>
</dbReference>
<dbReference type="Gene3D" id="3.40.190.100">
    <property type="entry name" value="Glycine betaine-binding periplasmic protein, domain 2"/>
    <property type="match status" value="1"/>
</dbReference>
<sequence length="898" mass="102938">MSKFVKTFQNTSNKRQNSWTPKIRLSPTNNLLTIMKKLFKFVLFWSIFVTFSMTTMINVGVSQVREGREQFFRPHPRQYAQNPCLNKKEDLQDTPFVSKDSYNTNHQCGPNNGVVFILNDWLSSRVNIEVAKIILEEKLGICVDVIDLTVLEGLKLMNRQGNVIPFVILEFWKINRYDEFRDYVQNGKYTSEIGELGPEGRIGWYIPEFMFSAHQNNPELYQLVRSYRYFRTTPEYRLVTGSTGWAMVDEQIIRNLKLNLKLERPPENGTELYLINQLETAQRDKTPVVVSLWTPHQIFSSPHPPQRVYLPAYSEDCRKQSNIERGLVDCDYPPTTLSKLQTDAVLNLPQQVQTFLKNFKYQASDQIQIMGDIYYKHMDPRDAACKWLKNNTALWMSWLKEPTPPFSDSNLRLSIGIAVAAAVIGILVIAIATLVVGCVVRKNSMTKTENRHAPKNPPICIVFTHIQNAPLLWTLASDTMKKVMNIQNKVIRHNLRKFKGYEVKTYLDSFMMAFSDPMDAVACCMQIQKDLLECEWTNDMMAFPDMQPVVWNGQVVYNGPRVRMGVHYGGDIQAQFDPTTRRYDYFGTTVNKASRVARACESGGRVYVSEETFQYIMHVISEFKHISKKESFPSLDTLANHTYPFKLAVSSGIIIFESMGEFKLKGLEGKHIIYWVKDLHSARSDYIEQFEIMASPSSSIQLGNITPFRIDLLDKAKYDFKVAIENALNNPSKLTEDEKSILIQRFILWSVHDNSDFKNVITGSSHRWRDMWMDYPDTSLMKFIVNLLVQDQINGTLKVEVTPTTPTKHTVATDRFSNGHTTIDQHQRKASSSSSSSSSTDHQTSISQGEEEMISIRNEESSNHFNASLSEQASSSRQGEDTSTKSTSITIESEHVNQ</sequence>
<dbReference type="GO" id="GO:0043190">
    <property type="term" value="C:ATP-binding cassette (ABC) transporter complex"/>
    <property type="evidence" value="ECO:0007669"/>
    <property type="project" value="InterPro"/>
</dbReference>
<evidence type="ECO:0000256" key="1">
    <source>
        <dbReference type="SAM" id="MobiDB-lite"/>
    </source>
</evidence>
<feature type="compositionally biased region" description="Polar residues" evidence="1">
    <location>
        <begin position="7"/>
        <end position="21"/>
    </location>
</feature>
<evidence type="ECO:0000256" key="2">
    <source>
        <dbReference type="SAM" id="Phobius"/>
    </source>
</evidence>
<feature type="domain" description="Guanylate cyclase" evidence="3">
    <location>
        <begin position="460"/>
        <end position="597"/>
    </location>
</feature>
<dbReference type="InterPro" id="IPR050697">
    <property type="entry name" value="Adenylyl/Guanylyl_Cyclase_3/4"/>
</dbReference>
<dbReference type="VEuPathDB" id="AmoebaDB:NF0109950"/>
<dbReference type="InterPro" id="IPR001054">
    <property type="entry name" value="A/G_cyclase"/>
</dbReference>
<dbReference type="Pfam" id="PF04069">
    <property type="entry name" value="OpuAC"/>
    <property type="match status" value="1"/>
</dbReference>
<dbReference type="SMART" id="SM00044">
    <property type="entry name" value="CYCc"/>
    <property type="match status" value="1"/>
</dbReference>
<feature type="transmembrane region" description="Helical" evidence="2">
    <location>
        <begin position="41"/>
        <end position="61"/>
    </location>
</feature>
<dbReference type="Proteomes" id="UP000444721">
    <property type="component" value="Unassembled WGS sequence"/>
</dbReference>
<proteinExistence type="predicted"/>
<dbReference type="SUPFAM" id="SSF53850">
    <property type="entry name" value="Periplasmic binding protein-like II"/>
    <property type="match status" value="1"/>
</dbReference>
<dbReference type="GO" id="GO:0009190">
    <property type="term" value="P:cyclic nucleotide biosynthetic process"/>
    <property type="evidence" value="ECO:0007669"/>
    <property type="project" value="InterPro"/>
</dbReference>
<dbReference type="VEuPathDB" id="AmoebaDB:NfTy_054230"/>
<keyword evidence="2" id="KW-0472">Membrane</keyword>
<dbReference type="PANTHER" id="PTHR43081:SF1">
    <property type="entry name" value="ADENYLATE CYCLASE, TERMINAL-DIFFERENTIATION SPECIFIC"/>
    <property type="match status" value="1"/>
</dbReference>
<name>A0A6A5BXP5_NAEFO</name>
<dbReference type="VEuPathDB" id="AmoebaDB:FDP41_001624"/>
<dbReference type="GO" id="GO:0035556">
    <property type="term" value="P:intracellular signal transduction"/>
    <property type="evidence" value="ECO:0007669"/>
    <property type="project" value="InterPro"/>
</dbReference>
<protein>
    <recommendedName>
        <fullName evidence="3">Guanylate cyclase domain-containing protein</fullName>
    </recommendedName>
</protein>
<dbReference type="PROSITE" id="PS50125">
    <property type="entry name" value="GUANYLATE_CYCLASE_2"/>
    <property type="match status" value="1"/>
</dbReference>
<dbReference type="VEuPathDB" id="AmoebaDB:NF0109940"/>
<dbReference type="SUPFAM" id="SSF55073">
    <property type="entry name" value="Nucleotide cyclase"/>
    <property type="match status" value="1"/>
</dbReference>
<dbReference type="PANTHER" id="PTHR43081">
    <property type="entry name" value="ADENYLATE CYCLASE, TERMINAL-DIFFERENTIATION SPECIFIC-RELATED"/>
    <property type="match status" value="1"/>
</dbReference>
<accession>A0A6A5BXP5</accession>
<dbReference type="Pfam" id="PF00211">
    <property type="entry name" value="Guanylate_cyc"/>
    <property type="match status" value="1"/>
</dbReference>
<dbReference type="OrthoDB" id="2021138at2759"/>
<keyword evidence="2" id="KW-0812">Transmembrane</keyword>
<dbReference type="AlphaFoldDB" id="A0A6A5BXP5"/>